<evidence type="ECO:0000313" key="3">
    <source>
        <dbReference type="EMBL" id="MEV4284932.1"/>
    </source>
</evidence>
<name>A0ABV3GXD4_9ACTN</name>
<dbReference type="PRINTS" id="PR01438">
    <property type="entry name" value="UNVRSLSTRESS"/>
</dbReference>
<gene>
    <name evidence="3" type="ORF">AB0K40_05465</name>
</gene>
<evidence type="ECO:0000259" key="2">
    <source>
        <dbReference type="Pfam" id="PF00582"/>
    </source>
</evidence>
<protein>
    <submittedName>
        <fullName evidence="3">Universal stress protein</fullName>
    </submittedName>
</protein>
<dbReference type="RefSeq" id="WP_364445349.1">
    <property type="nucleotide sequence ID" value="NZ_JBFARM010000002.1"/>
</dbReference>
<accession>A0ABV3GXD4</accession>
<evidence type="ECO:0000256" key="1">
    <source>
        <dbReference type="ARBA" id="ARBA00008791"/>
    </source>
</evidence>
<comment type="similarity">
    <text evidence="1">Belongs to the universal stress protein A family.</text>
</comment>
<dbReference type="InterPro" id="IPR014729">
    <property type="entry name" value="Rossmann-like_a/b/a_fold"/>
</dbReference>
<feature type="domain" description="UspA" evidence="2">
    <location>
        <begin position="139"/>
        <end position="273"/>
    </location>
</feature>
<dbReference type="EMBL" id="JBFARM010000002">
    <property type="protein sequence ID" value="MEV4284932.1"/>
    <property type="molecule type" value="Genomic_DNA"/>
</dbReference>
<feature type="domain" description="UspA" evidence="2">
    <location>
        <begin position="1"/>
        <end position="129"/>
    </location>
</feature>
<dbReference type="Gene3D" id="3.40.50.620">
    <property type="entry name" value="HUPs"/>
    <property type="match status" value="2"/>
</dbReference>
<evidence type="ECO:0000313" key="4">
    <source>
        <dbReference type="Proteomes" id="UP001552427"/>
    </source>
</evidence>
<dbReference type="InterPro" id="IPR006015">
    <property type="entry name" value="Universal_stress_UspA"/>
</dbReference>
<reference evidence="3 4" key="1">
    <citation type="submission" date="2024-06" db="EMBL/GenBank/DDBJ databases">
        <title>The Natural Products Discovery Center: Release of the First 8490 Sequenced Strains for Exploring Actinobacteria Biosynthetic Diversity.</title>
        <authorList>
            <person name="Kalkreuter E."/>
            <person name="Kautsar S.A."/>
            <person name="Yang D."/>
            <person name="Bader C.D."/>
            <person name="Teijaro C.N."/>
            <person name="Fluegel L."/>
            <person name="Davis C.M."/>
            <person name="Simpson J.R."/>
            <person name="Lauterbach L."/>
            <person name="Steele A.D."/>
            <person name="Gui C."/>
            <person name="Meng S."/>
            <person name="Li G."/>
            <person name="Viehrig K."/>
            <person name="Ye F."/>
            <person name="Su P."/>
            <person name="Kiefer A.F."/>
            <person name="Nichols A."/>
            <person name="Cepeda A.J."/>
            <person name="Yan W."/>
            <person name="Fan B."/>
            <person name="Jiang Y."/>
            <person name="Adhikari A."/>
            <person name="Zheng C.-J."/>
            <person name="Schuster L."/>
            <person name="Cowan T.M."/>
            <person name="Smanski M.J."/>
            <person name="Chevrette M.G."/>
            <person name="De Carvalho L.P.S."/>
            <person name="Shen B."/>
        </authorList>
    </citation>
    <scope>NUCLEOTIDE SEQUENCE [LARGE SCALE GENOMIC DNA]</scope>
    <source>
        <strain evidence="3 4">NPDC049574</strain>
    </source>
</reference>
<keyword evidence="4" id="KW-1185">Reference proteome</keyword>
<dbReference type="PANTHER" id="PTHR46268">
    <property type="entry name" value="STRESS RESPONSE PROTEIN NHAX"/>
    <property type="match status" value="1"/>
</dbReference>
<organism evidence="3 4">
    <name type="scientific">Nonomuraea bangladeshensis</name>
    <dbReference type="NCBI Taxonomy" id="404385"/>
    <lineage>
        <taxon>Bacteria</taxon>
        <taxon>Bacillati</taxon>
        <taxon>Actinomycetota</taxon>
        <taxon>Actinomycetes</taxon>
        <taxon>Streptosporangiales</taxon>
        <taxon>Streptosporangiaceae</taxon>
        <taxon>Nonomuraea</taxon>
    </lineage>
</organism>
<dbReference type="PANTHER" id="PTHR46268:SF6">
    <property type="entry name" value="UNIVERSAL STRESS PROTEIN UP12"/>
    <property type="match status" value="1"/>
</dbReference>
<proteinExistence type="inferred from homology"/>
<sequence length="283" mass="29302">MRGSVVVGTDGSPSSAPAVEWAAADARRRGLPLRIVHVCEQWSHGVDTSRYCEGALEAAADRARALSTDVQVSMAMLAGNVIDVLVAESASADSVVLGSRGAGGFAGMLLGSVGLAVAGHAAGPVVIVHGDAGGEHGLVVAGDDGSPHAREAVAYAIEQARARQARLRVIYAWRVPVVESSWPVQGPQLAAYFEEDARAAHERADRWRQANPDVVIDDEQLRDHPVAALSDATDTADLVVVGSRGLGGFSSAVLGSVSHGVLHHAKCPVAVVRPRETTGQEGP</sequence>
<dbReference type="InterPro" id="IPR006016">
    <property type="entry name" value="UspA"/>
</dbReference>
<comment type="caution">
    <text evidence="3">The sequence shown here is derived from an EMBL/GenBank/DDBJ whole genome shotgun (WGS) entry which is preliminary data.</text>
</comment>
<dbReference type="Proteomes" id="UP001552427">
    <property type="component" value="Unassembled WGS sequence"/>
</dbReference>
<dbReference type="Pfam" id="PF00582">
    <property type="entry name" value="Usp"/>
    <property type="match status" value="2"/>
</dbReference>
<dbReference type="SUPFAM" id="SSF52402">
    <property type="entry name" value="Adenine nucleotide alpha hydrolases-like"/>
    <property type="match status" value="2"/>
</dbReference>